<dbReference type="SMART" id="SM00065">
    <property type="entry name" value="GAF"/>
    <property type="match status" value="1"/>
</dbReference>
<evidence type="ECO:0000256" key="9">
    <source>
        <dbReference type="ARBA" id="ARBA00022777"/>
    </source>
</evidence>
<dbReference type="PROSITE" id="PS50109">
    <property type="entry name" value="HIS_KIN"/>
    <property type="match status" value="1"/>
</dbReference>
<keyword evidence="4" id="KW-1003">Cell membrane</keyword>
<dbReference type="Pfam" id="PF00512">
    <property type="entry name" value="HisKA"/>
    <property type="match status" value="1"/>
</dbReference>
<dbReference type="InterPro" id="IPR003661">
    <property type="entry name" value="HisK_dim/P_dom"/>
</dbReference>
<dbReference type="Pfam" id="PF02518">
    <property type="entry name" value="HATPase_c"/>
    <property type="match status" value="1"/>
</dbReference>
<dbReference type="Pfam" id="PF00989">
    <property type="entry name" value="PAS"/>
    <property type="match status" value="1"/>
</dbReference>
<dbReference type="InterPro" id="IPR000700">
    <property type="entry name" value="PAS-assoc_C"/>
</dbReference>
<feature type="domain" description="PAC" evidence="19">
    <location>
        <begin position="626"/>
        <end position="678"/>
    </location>
</feature>
<dbReference type="PROSITE" id="PS50113">
    <property type="entry name" value="PAC"/>
    <property type="match status" value="2"/>
</dbReference>
<keyword evidence="13" id="KW-0472">Membrane</keyword>
<evidence type="ECO:0000259" key="16">
    <source>
        <dbReference type="PROSITE" id="PS50109"/>
    </source>
</evidence>
<dbReference type="SUPFAM" id="SSF52172">
    <property type="entry name" value="CheY-like"/>
    <property type="match status" value="2"/>
</dbReference>
<evidence type="ECO:0000259" key="17">
    <source>
        <dbReference type="PROSITE" id="PS50110"/>
    </source>
</evidence>
<dbReference type="InterPro" id="IPR001610">
    <property type="entry name" value="PAC"/>
</dbReference>
<feature type="modified residue" description="Phosphohistidine" evidence="14">
    <location>
        <position position="1417"/>
    </location>
</feature>
<dbReference type="PROSITE" id="PS50110">
    <property type="entry name" value="RESPONSE_REGULATORY"/>
    <property type="match status" value="2"/>
</dbReference>
<keyword evidence="10" id="KW-0067">ATP-binding</keyword>
<comment type="subcellular location">
    <subcellularLocation>
        <location evidence="2">Cell membrane</location>
        <topology evidence="2">Multi-pass membrane protein</topology>
    </subcellularLocation>
</comment>
<dbReference type="InterPro" id="IPR013655">
    <property type="entry name" value="PAS_fold_3"/>
</dbReference>
<comment type="catalytic activity">
    <reaction evidence="1">
        <text>ATP + protein L-histidine = ADP + protein N-phospho-L-histidine.</text>
        <dbReference type="EC" id="2.7.13.3"/>
    </reaction>
</comment>
<reference evidence="21 22" key="1">
    <citation type="submission" date="2024-02" db="EMBL/GenBank/DDBJ databases">
        <title>Bacteria isolated from the canopy kelp, Nereocystis luetkeana.</title>
        <authorList>
            <person name="Pfister C.A."/>
            <person name="Younker I.T."/>
            <person name="Light S.H."/>
        </authorList>
    </citation>
    <scope>NUCLEOTIDE SEQUENCE [LARGE SCALE GENOMIC DNA]</scope>
    <source>
        <strain evidence="21 22">TI.4.07</strain>
    </source>
</reference>
<dbReference type="SUPFAM" id="SSF47226">
    <property type="entry name" value="Histidine-containing phosphotransfer domain, HPT domain"/>
    <property type="match status" value="1"/>
</dbReference>
<evidence type="ECO:0000256" key="10">
    <source>
        <dbReference type="ARBA" id="ARBA00022840"/>
    </source>
</evidence>
<dbReference type="Pfam" id="PF08448">
    <property type="entry name" value="PAS_4"/>
    <property type="match status" value="1"/>
</dbReference>
<feature type="domain" description="Histidine kinase" evidence="16">
    <location>
        <begin position="824"/>
        <end position="1045"/>
    </location>
</feature>
<dbReference type="Gene3D" id="3.40.50.2300">
    <property type="match status" value="2"/>
</dbReference>
<dbReference type="Gene3D" id="1.20.120.160">
    <property type="entry name" value="HPT domain"/>
    <property type="match status" value="1"/>
</dbReference>
<keyword evidence="11" id="KW-1133">Transmembrane helix</keyword>
<dbReference type="InterPro" id="IPR008207">
    <property type="entry name" value="Sig_transdc_His_kin_Hpt_dom"/>
</dbReference>
<gene>
    <name evidence="21" type="ORF">V6242_09945</name>
</gene>
<dbReference type="Proteomes" id="UP001379949">
    <property type="component" value="Unassembled WGS sequence"/>
</dbReference>
<dbReference type="InterPro" id="IPR036097">
    <property type="entry name" value="HisK_dim/P_sf"/>
</dbReference>
<accession>A0ABU9G4R0</accession>
<dbReference type="SMART" id="SM00086">
    <property type="entry name" value="PAC"/>
    <property type="match status" value="3"/>
</dbReference>
<dbReference type="InterPro" id="IPR005467">
    <property type="entry name" value="His_kinase_dom"/>
</dbReference>
<evidence type="ECO:0000259" key="18">
    <source>
        <dbReference type="PROSITE" id="PS50112"/>
    </source>
</evidence>
<dbReference type="EMBL" id="JBAKAR010000006">
    <property type="protein sequence ID" value="MEL0613471.1"/>
    <property type="molecule type" value="Genomic_DNA"/>
</dbReference>
<dbReference type="RefSeq" id="WP_341567249.1">
    <property type="nucleotide sequence ID" value="NZ_JBAKAR010000006.1"/>
</dbReference>
<dbReference type="InterPro" id="IPR003594">
    <property type="entry name" value="HATPase_dom"/>
</dbReference>
<dbReference type="InterPro" id="IPR011006">
    <property type="entry name" value="CheY-like_superfamily"/>
</dbReference>
<protein>
    <recommendedName>
        <fullName evidence="3">histidine kinase</fullName>
        <ecNumber evidence="3">2.7.13.3</ecNumber>
    </recommendedName>
</protein>
<evidence type="ECO:0000256" key="12">
    <source>
        <dbReference type="ARBA" id="ARBA00023012"/>
    </source>
</evidence>
<dbReference type="InterPro" id="IPR013656">
    <property type="entry name" value="PAS_4"/>
</dbReference>
<name>A0ABU9G4R0_9GAMM</name>
<dbReference type="SMART" id="SM00388">
    <property type="entry name" value="HisKA"/>
    <property type="match status" value="1"/>
</dbReference>
<evidence type="ECO:0000256" key="6">
    <source>
        <dbReference type="ARBA" id="ARBA00022679"/>
    </source>
</evidence>
<dbReference type="CDD" id="cd16922">
    <property type="entry name" value="HATPase_EvgS-ArcB-TorS-like"/>
    <property type="match status" value="1"/>
</dbReference>
<dbReference type="Pfam" id="PF08447">
    <property type="entry name" value="PAS_3"/>
    <property type="match status" value="1"/>
</dbReference>
<dbReference type="Gene3D" id="3.30.450.20">
    <property type="entry name" value="PAS domain"/>
    <property type="match status" value="4"/>
</dbReference>
<evidence type="ECO:0000256" key="7">
    <source>
        <dbReference type="ARBA" id="ARBA00022692"/>
    </source>
</evidence>
<dbReference type="InterPro" id="IPR013767">
    <property type="entry name" value="PAS_fold"/>
</dbReference>
<keyword evidence="22" id="KW-1185">Reference proteome</keyword>
<dbReference type="InterPro" id="IPR029016">
    <property type="entry name" value="GAF-like_dom_sf"/>
</dbReference>
<sequence>MIELISALKNAIRLLEMTSAAVVFSDHSVLLDDQNTKMAHLVQSFRRAPLSSNLSVSSLTHAADSKDSFWQGILVSGNLIVRRLDADTSQPAYLILFGEHEFTHFSEQQSQTLCFAEAALKHLVSQKIDAETISPLIPHDDMFEFVNKNTSMIAIVDNDLRFAFANDKCLEGFKLSQDEVIGKRVPEVIGEAVYETSKESLVSALSGQKTTFLLTLRHRDGEVAKILEVVCTPKYQQGRQVGLYVVAQNVTPQQKTLQTLRNLHQITANSTTVLEDKLQSILAVGVAQYGLPLGIISKIHNSTYTVKYCVSPDNELSPGMAFDLGQTYCVHTLNNDEPTYFHHTSKSTIKDHPCYQNFGLEAYIGALIKIDGESWGTLNFSSPHPKEERFSEDDIELMKLLAQWVGNEITRHNTLEKLQASEQQQHLLLNSAHDGFLGINSAGQIIFANQAACHITGYQLEELLGQHHHPLLHHSQADGTPYPLAECPVSRTVLTGESSQSLAEPLWGKNGLFIAECNCVAMRDINGLVQGAVITFQDRTQQLAVEQEMLEQKRLFESLFVDAPSAIALVNKHREVVMVNPAFCTLFGYSAEEIVGQNTAMLYASGEEYSRIGDAYYNDADVKENPLERVAYLNKSGEVFYCETAGSMIKGKQGKIEGYIGHMTDITSRLQDEKERQRANQRFAMASDAASIGVWEWDLSTNELVWDDWMYRLFGVEKEEINDPYQIWKKCIHPDDVAALNDKIDAFIQGGERFDTDFRIVRLDGQVRHLKANGVLECGREGRSPKLIGVNLDITSQIETEAILRKASHEAELANKAKSDFLATMSHEIRTPLNGVLGMAELLSHSPLSAEQASQLDILQESGESLLELINEILDFSKIEAGQLAIESVDFDLEKTLYDVVRLLIISAEKKGLDLLVEYPSHTPKNFIGDAFRVKQVLINLVSNAIKFTHTGQVVVAVESAVGELGRVNLSIKVTDSGVGIAKGVQASLFKAFTQEDSSTTRKFGGTGLGLAITKQLVELMGGSIQLQSEEGMGSSFTVSLALVESYSKQPLESVDLSQWQHAKALIVDDNEINLMILSNQLSELGIQCDQELSSVEGYKRIMSAAKEQPYDLIILDYQMPELDGLALSTLIREQSGNNYVPAIVMASSSGRLKQASLQAAGVNVCLTKPVDSHSLSLGVDAALNSQVLAKQVSYFSSSERASLHSEADFPQFSGCVLIVEDMQANIAVARGLIEKMGFEILEAVNGEIAVQKWQKHHPDLILMDLHMPVMDGLTAMRAIRHIEKNDSLNRRTPIFALTADAHAERLADVERAGGDGLIAKPFKKGDLVRLFKQYFHEQEPNRDVKLSHESDKNEEGIGADKVVLDQAVLDELKLVLGADIEVLFQAFFSDAESIIETLKNASEESVDLTAISRAAHSMKSISQNLGGRDLSALAERIEKAAKQEEVQEVCALITLLIKEYTLFSEALNKER</sequence>
<organism evidence="21 22">
    <name type="scientific">Marinomonas arenicola</name>
    <dbReference type="NCBI Taxonomy" id="569601"/>
    <lineage>
        <taxon>Bacteria</taxon>
        <taxon>Pseudomonadati</taxon>
        <taxon>Pseudomonadota</taxon>
        <taxon>Gammaproteobacteria</taxon>
        <taxon>Oceanospirillales</taxon>
        <taxon>Oceanospirillaceae</taxon>
        <taxon>Marinomonas</taxon>
    </lineage>
</organism>
<dbReference type="InterPro" id="IPR036641">
    <property type="entry name" value="HPT_dom_sf"/>
</dbReference>
<dbReference type="Pfam" id="PF00072">
    <property type="entry name" value="Response_reg"/>
    <property type="match status" value="2"/>
</dbReference>
<evidence type="ECO:0000256" key="3">
    <source>
        <dbReference type="ARBA" id="ARBA00012438"/>
    </source>
</evidence>
<dbReference type="PROSITE" id="PS50894">
    <property type="entry name" value="HPT"/>
    <property type="match status" value="1"/>
</dbReference>
<dbReference type="SUPFAM" id="SSF55785">
    <property type="entry name" value="PYP-like sensor domain (PAS domain)"/>
    <property type="match status" value="4"/>
</dbReference>
<dbReference type="Pfam" id="PF01627">
    <property type="entry name" value="Hpt"/>
    <property type="match status" value="1"/>
</dbReference>
<feature type="domain" description="PAS" evidence="18">
    <location>
        <begin position="552"/>
        <end position="598"/>
    </location>
</feature>
<feature type="domain" description="Response regulatory" evidence="17">
    <location>
        <begin position="1216"/>
        <end position="1336"/>
    </location>
</feature>
<dbReference type="SMART" id="SM00387">
    <property type="entry name" value="HATPase_c"/>
    <property type="match status" value="1"/>
</dbReference>
<proteinExistence type="predicted"/>
<dbReference type="InterPro" id="IPR004358">
    <property type="entry name" value="Sig_transdc_His_kin-like_C"/>
</dbReference>
<dbReference type="Gene3D" id="2.10.70.100">
    <property type="match status" value="1"/>
</dbReference>
<dbReference type="PROSITE" id="PS50112">
    <property type="entry name" value="PAS"/>
    <property type="match status" value="4"/>
</dbReference>
<evidence type="ECO:0000256" key="4">
    <source>
        <dbReference type="ARBA" id="ARBA00022475"/>
    </source>
</evidence>
<dbReference type="Pfam" id="PF01590">
    <property type="entry name" value="GAF"/>
    <property type="match status" value="1"/>
</dbReference>
<dbReference type="CDD" id="cd17546">
    <property type="entry name" value="REC_hyHK_CKI1_RcsC-like"/>
    <property type="match status" value="2"/>
</dbReference>
<dbReference type="PANTHER" id="PTHR45339">
    <property type="entry name" value="HYBRID SIGNAL TRANSDUCTION HISTIDINE KINASE J"/>
    <property type="match status" value="1"/>
</dbReference>
<dbReference type="CDD" id="cd00082">
    <property type="entry name" value="HisKA"/>
    <property type="match status" value="1"/>
</dbReference>
<evidence type="ECO:0000259" key="20">
    <source>
        <dbReference type="PROSITE" id="PS50894"/>
    </source>
</evidence>
<dbReference type="SUPFAM" id="SSF47384">
    <property type="entry name" value="Homodimeric domain of signal transducing histidine kinase"/>
    <property type="match status" value="1"/>
</dbReference>
<dbReference type="SUPFAM" id="SSF55781">
    <property type="entry name" value="GAF domain-like"/>
    <property type="match status" value="1"/>
</dbReference>
<keyword evidence="12" id="KW-0902">Two-component regulatory system</keyword>
<dbReference type="InterPro" id="IPR036890">
    <property type="entry name" value="HATPase_C_sf"/>
</dbReference>
<evidence type="ECO:0000256" key="8">
    <source>
        <dbReference type="ARBA" id="ARBA00022741"/>
    </source>
</evidence>
<dbReference type="SMART" id="SM00091">
    <property type="entry name" value="PAS"/>
    <property type="match status" value="4"/>
</dbReference>
<feature type="domain" description="Response regulatory" evidence="17">
    <location>
        <begin position="1064"/>
        <end position="1184"/>
    </location>
</feature>
<evidence type="ECO:0000256" key="13">
    <source>
        <dbReference type="ARBA" id="ARBA00023136"/>
    </source>
</evidence>
<feature type="domain" description="PAS" evidence="18">
    <location>
        <begin position="679"/>
        <end position="751"/>
    </location>
</feature>
<dbReference type="Gene3D" id="1.10.287.130">
    <property type="match status" value="1"/>
</dbReference>
<dbReference type="PRINTS" id="PR00344">
    <property type="entry name" value="BCTRLSENSOR"/>
</dbReference>
<keyword evidence="5 15" id="KW-0597">Phosphoprotein</keyword>
<dbReference type="CDD" id="cd00130">
    <property type="entry name" value="PAS"/>
    <property type="match status" value="4"/>
</dbReference>
<dbReference type="InterPro" id="IPR001789">
    <property type="entry name" value="Sig_transdc_resp-reg_receiver"/>
</dbReference>
<evidence type="ECO:0000313" key="22">
    <source>
        <dbReference type="Proteomes" id="UP001379949"/>
    </source>
</evidence>
<evidence type="ECO:0000259" key="19">
    <source>
        <dbReference type="PROSITE" id="PS50113"/>
    </source>
</evidence>
<evidence type="ECO:0000256" key="1">
    <source>
        <dbReference type="ARBA" id="ARBA00000085"/>
    </source>
</evidence>
<dbReference type="InterPro" id="IPR003018">
    <property type="entry name" value="GAF"/>
</dbReference>
<dbReference type="EC" id="2.7.13.3" evidence="3"/>
<feature type="modified residue" description="4-aspartylphosphate" evidence="15">
    <location>
        <position position="1265"/>
    </location>
</feature>
<dbReference type="Pfam" id="PF13426">
    <property type="entry name" value="PAS_9"/>
    <property type="match status" value="1"/>
</dbReference>
<feature type="modified residue" description="4-aspartylphosphate" evidence="15">
    <location>
        <position position="1117"/>
    </location>
</feature>
<evidence type="ECO:0000256" key="5">
    <source>
        <dbReference type="ARBA" id="ARBA00022553"/>
    </source>
</evidence>
<evidence type="ECO:0000313" key="21">
    <source>
        <dbReference type="EMBL" id="MEL0613471.1"/>
    </source>
</evidence>
<evidence type="ECO:0000256" key="2">
    <source>
        <dbReference type="ARBA" id="ARBA00004651"/>
    </source>
</evidence>
<dbReference type="PANTHER" id="PTHR45339:SF1">
    <property type="entry name" value="HYBRID SIGNAL TRANSDUCTION HISTIDINE KINASE J"/>
    <property type="match status" value="1"/>
</dbReference>
<evidence type="ECO:0000256" key="15">
    <source>
        <dbReference type="PROSITE-ProRule" id="PRU00169"/>
    </source>
</evidence>
<dbReference type="SMART" id="SM00448">
    <property type="entry name" value="REC"/>
    <property type="match status" value="2"/>
</dbReference>
<keyword evidence="9" id="KW-0418">Kinase</keyword>
<dbReference type="Gene3D" id="3.30.450.40">
    <property type="match status" value="1"/>
</dbReference>
<dbReference type="InterPro" id="IPR000014">
    <property type="entry name" value="PAS"/>
</dbReference>
<feature type="domain" description="PAC" evidence="19">
    <location>
        <begin position="754"/>
        <end position="806"/>
    </location>
</feature>
<dbReference type="NCBIfam" id="TIGR00229">
    <property type="entry name" value="sensory_box"/>
    <property type="match status" value="3"/>
</dbReference>
<evidence type="ECO:0000256" key="11">
    <source>
        <dbReference type="ARBA" id="ARBA00022989"/>
    </source>
</evidence>
<evidence type="ECO:0000256" key="14">
    <source>
        <dbReference type="PROSITE-ProRule" id="PRU00110"/>
    </source>
</evidence>
<keyword evidence="6" id="KW-0808">Transferase</keyword>
<feature type="domain" description="HPt" evidence="20">
    <location>
        <begin position="1377"/>
        <end position="1471"/>
    </location>
</feature>
<keyword evidence="7" id="KW-0812">Transmembrane</keyword>
<dbReference type="InterPro" id="IPR035965">
    <property type="entry name" value="PAS-like_dom_sf"/>
</dbReference>
<keyword evidence="8" id="KW-0547">Nucleotide-binding</keyword>
<feature type="domain" description="PAS" evidence="18">
    <location>
        <begin position="138"/>
        <end position="208"/>
    </location>
</feature>
<dbReference type="Gene3D" id="3.30.565.10">
    <property type="entry name" value="Histidine kinase-like ATPase, C-terminal domain"/>
    <property type="match status" value="1"/>
</dbReference>
<comment type="caution">
    <text evidence="21">The sequence shown here is derived from an EMBL/GenBank/DDBJ whole genome shotgun (WGS) entry which is preliminary data.</text>
</comment>
<feature type="domain" description="PAS" evidence="18">
    <location>
        <begin position="421"/>
        <end position="466"/>
    </location>
</feature>
<dbReference type="SUPFAM" id="SSF55874">
    <property type="entry name" value="ATPase domain of HSP90 chaperone/DNA topoisomerase II/histidine kinase"/>
    <property type="match status" value="1"/>
</dbReference>